<dbReference type="CDD" id="cd08342">
    <property type="entry name" value="HPPD_N_like"/>
    <property type="match status" value="1"/>
</dbReference>
<feature type="binding site" evidence="5">
    <location>
        <position position="183"/>
    </location>
    <ligand>
        <name>Fe cation</name>
        <dbReference type="ChEBI" id="CHEBI:24875"/>
    </ligand>
</feature>
<dbReference type="NCBIfam" id="TIGR01263">
    <property type="entry name" value="4HPPD"/>
    <property type="match status" value="1"/>
</dbReference>
<proteinExistence type="inferred from homology"/>
<evidence type="ECO:0000256" key="4">
    <source>
        <dbReference type="ARBA" id="ARBA00023004"/>
    </source>
</evidence>
<dbReference type="Proteomes" id="UP000554837">
    <property type="component" value="Unassembled WGS sequence"/>
</dbReference>
<dbReference type="Pfam" id="PF00903">
    <property type="entry name" value="Glyoxalase"/>
    <property type="match status" value="1"/>
</dbReference>
<keyword evidence="3" id="KW-0677">Repeat</keyword>
<evidence type="ECO:0000256" key="3">
    <source>
        <dbReference type="ARBA" id="ARBA00022737"/>
    </source>
</evidence>
<dbReference type="AlphaFoldDB" id="A0A840S9M1"/>
<dbReference type="SUPFAM" id="SSF54593">
    <property type="entry name" value="Glyoxalase/Bleomycin resistance protein/Dihydroxybiphenyl dioxygenase"/>
    <property type="match status" value="1"/>
</dbReference>
<comment type="similarity">
    <text evidence="1">Belongs to the 4HPPD family.</text>
</comment>
<comment type="cofactor">
    <cofactor evidence="5">
        <name>Fe cation</name>
        <dbReference type="ChEBI" id="CHEBI:24875"/>
    </cofactor>
    <text evidence="5">Binds 1 Fe cation per subunit.</text>
</comment>
<evidence type="ECO:0000259" key="6">
    <source>
        <dbReference type="PROSITE" id="PS51819"/>
    </source>
</evidence>
<evidence type="ECO:0000313" key="7">
    <source>
        <dbReference type="EMBL" id="MBB5206333.1"/>
    </source>
</evidence>
<evidence type="ECO:0000256" key="2">
    <source>
        <dbReference type="ARBA" id="ARBA00022723"/>
    </source>
</evidence>
<dbReference type="GO" id="GO:0006572">
    <property type="term" value="P:L-tyrosine catabolic process"/>
    <property type="evidence" value="ECO:0007669"/>
    <property type="project" value="TreeGrafter"/>
</dbReference>
<keyword evidence="7" id="KW-0560">Oxidoreductase</keyword>
<keyword evidence="2 5" id="KW-0479">Metal-binding</keyword>
<reference evidence="7 8" key="1">
    <citation type="submission" date="2020-08" db="EMBL/GenBank/DDBJ databases">
        <title>Genomic Encyclopedia of Type Strains, Phase IV (KMG-IV): sequencing the most valuable type-strain genomes for metagenomic binning, comparative biology and taxonomic classification.</title>
        <authorList>
            <person name="Goeker M."/>
        </authorList>
    </citation>
    <scope>NUCLEOTIDE SEQUENCE [LARGE SCALE GENOMIC DNA]</scope>
    <source>
        <strain evidence="7 8">DSM 23958</strain>
    </source>
</reference>
<dbReference type="GO" id="GO:0003868">
    <property type="term" value="F:4-hydroxyphenylpyruvate dioxygenase activity"/>
    <property type="evidence" value="ECO:0007669"/>
    <property type="project" value="UniProtKB-EC"/>
</dbReference>
<dbReference type="InterPro" id="IPR037523">
    <property type="entry name" value="VOC_core"/>
</dbReference>
<dbReference type="InterPro" id="IPR041736">
    <property type="entry name" value="4OHPhenylPyrv_dOase_N"/>
</dbReference>
<dbReference type="CDD" id="cd07250">
    <property type="entry name" value="HPPD_C_like"/>
    <property type="match status" value="1"/>
</dbReference>
<evidence type="ECO:0000256" key="1">
    <source>
        <dbReference type="ARBA" id="ARBA00005877"/>
    </source>
</evidence>
<dbReference type="FunFam" id="3.10.180.10:FF:000007">
    <property type="entry name" value="4-hydroxyphenylpyruvate dioxygenase"/>
    <property type="match status" value="1"/>
</dbReference>
<feature type="domain" description="VOC" evidence="6">
    <location>
        <begin position="180"/>
        <end position="334"/>
    </location>
</feature>
<dbReference type="Pfam" id="PF14696">
    <property type="entry name" value="Glyoxalase_5"/>
    <property type="match status" value="1"/>
</dbReference>
<dbReference type="GO" id="GO:0046872">
    <property type="term" value="F:metal ion binding"/>
    <property type="evidence" value="ECO:0007669"/>
    <property type="project" value="UniProtKB-KW"/>
</dbReference>
<protein>
    <submittedName>
        <fullName evidence="7">4-hydroxyphenylpyruvate dioxygenase</fullName>
        <ecNumber evidence="7">1.13.11.27</ecNumber>
    </submittedName>
</protein>
<keyword evidence="4 5" id="KW-0408">Iron</keyword>
<dbReference type="InterPro" id="IPR004360">
    <property type="entry name" value="Glyas_Fos-R_dOase_dom"/>
</dbReference>
<dbReference type="EMBL" id="JACHHO010000010">
    <property type="protein sequence ID" value="MBB5206333.1"/>
    <property type="molecule type" value="Genomic_DNA"/>
</dbReference>
<gene>
    <name evidence="7" type="ORF">HNQ51_003679</name>
</gene>
<dbReference type="Gene3D" id="3.10.180.10">
    <property type="entry name" value="2,3-Dihydroxybiphenyl 1,2-Dioxygenase, domain 1"/>
    <property type="match status" value="2"/>
</dbReference>
<keyword evidence="7" id="KW-0670">Pyruvate</keyword>
<evidence type="ECO:0000256" key="5">
    <source>
        <dbReference type="PIRSR" id="PIRSR009283-1"/>
    </source>
</evidence>
<feature type="domain" description="VOC" evidence="6">
    <location>
        <begin position="19"/>
        <end position="136"/>
    </location>
</feature>
<feature type="binding site" evidence="5">
    <location>
        <position position="261"/>
    </location>
    <ligand>
        <name>Fe cation</name>
        <dbReference type="ChEBI" id="CHEBI:24875"/>
    </ligand>
</feature>
<dbReference type="InterPro" id="IPR029068">
    <property type="entry name" value="Glyas_Bleomycin-R_OHBP_Dase"/>
</dbReference>
<comment type="caution">
    <text evidence="7">The sequence shown here is derived from an EMBL/GenBank/DDBJ whole genome shotgun (WGS) entry which is preliminary data.</text>
</comment>
<dbReference type="PANTHER" id="PTHR11959:SF1">
    <property type="entry name" value="4-HYDROXYPHENYLPYRUVATE DIOXYGENASE"/>
    <property type="match status" value="1"/>
</dbReference>
<dbReference type="EC" id="1.13.11.27" evidence="7"/>
<dbReference type="PANTHER" id="PTHR11959">
    <property type="entry name" value="4-HYDROXYPHENYLPYRUVATE DIOXYGENASE"/>
    <property type="match status" value="1"/>
</dbReference>
<sequence length="381" mass="42874">MEIKMAAFTPWENPMGTDGFEFIEFAAPDPAALGALFHTMGFRAVGKHRHKDVTLYRQGEVNFIINAEPDSFAQRFARQHGPSICAIAFRVKDAAYAYQRALELGAWGFDNKTGPMELNIPAIKGIGDSLIYFVDRWHGKDGRQAGQIGNISIYDVDFVPVTDADGKAVSSEVPGNGLGVIDHLTHNVHRGRMKEWADFYERLFNFREVRYFDIEGKLTGLKSKAMTSPCGKIRIPINESSDDKSQIAEYLHLYKGEGIQHVALSTPNIYRTVETMKADGVEFQDTIETYFDLIDKRLPRHGENTDALRRLRILIDGATHQGAPNELLLQIFTKEVIGPIFFEIIQRKGNEGFGEGNFQALFESIELDQIRRGVLKDEATK</sequence>
<feature type="binding site" evidence="5">
    <location>
        <position position="343"/>
    </location>
    <ligand>
        <name>Fe cation</name>
        <dbReference type="ChEBI" id="CHEBI:24875"/>
    </ligand>
</feature>
<dbReference type="PROSITE" id="PS51819">
    <property type="entry name" value="VOC"/>
    <property type="match status" value="2"/>
</dbReference>
<organism evidence="7 8">
    <name type="scientific">Inhella inkyongensis</name>
    <dbReference type="NCBI Taxonomy" id="392593"/>
    <lineage>
        <taxon>Bacteria</taxon>
        <taxon>Pseudomonadati</taxon>
        <taxon>Pseudomonadota</taxon>
        <taxon>Betaproteobacteria</taxon>
        <taxon>Burkholderiales</taxon>
        <taxon>Sphaerotilaceae</taxon>
        <taxon>Inhella</taxon>
    </lineage>
</organism>
<dbReference type="InterPro" id="IPR005956">
    <property type="entry name" value="4OHPhenylPyrv_dOase"/>
</dbReference>
<accession>A0A840S9M1</accession>
<keyword evidence="8" id="KW-1185">Reference proteome</keyword>
<dbReference type="PIRSF" id="PIRSF009283">
    <property type="entry name" value="HPP_dOase"/>
    <property type="match status" value="1"/>
</dbReference>
<dbReference type="InterPro" id="IPR041735">
    <property type="entry name" value="4OHPhenylPyrv_dOase_C"/>
</dbReference>
<name>A0A840S9M1_9BURK</name>
<keyword evidence="7" id="KW-0223">Dioxygenase</keyword>
<evidence type="ECO:0000313" key="8">
    <source>
        <dbReference type="Proteomes" id="UP000554837"/>
    </source>
</evidence>